<feature type="coiled-coil region" evidence="1">
    <location>
        <begin position="235"/>
        <end position="398"/>
    </location>
</feature>
<proteinExistence type="predicted"/>
<feature type="transmembrane region" description="Helical" evidence="2">
    <location>
        <begin position="12"/>
        <end position="30"/>
    </location>
</feature>
<feature type="domain" description="Putative Flp pilus-assembly TadG-like N-terminal" evidence="3">
    <location>
        <begin position="9"/>
        <end position="50"/>
    </location>
</feature>
<evidence type="ECO:0000313" key="4">
    <source>
        <dbReference type="EMBL" id="AEV68359.1"/>
    </source>
</evidence>
<dbReference type="EMBL" id="CP003065">
    <property type="protein sequence ID" value="AEV68359.1"/>
    <property type="molecule type" value="Genomic_DNA"/>
</dbReference>
<dbReference type="KEGG" id="ccl:Clocl_1749"/>
<dbReference type="Proteomes" id="UP000005435">
    <property type="component" value="Chromosome"/>
</dbReference>
<evidence type="ECO:0000256" key="2">
    <source>
        <dbReference type="SAM" id="Phobius"/>
    </source>
</evidence>
<dbReference type="Pfam" id="PF13400">
    <property type="entry name" value="Tad"/>
    <property type="match status" value="1"/>
</dbReference>
<dbReference type="RefSeq" id="WP_014254945.1">
    <property type="nucleotide sequence ID" value="NC_016627.1"/>
</dbReference>
<feature type="coiled-coil region" evidence="1">
    <location>
        <begin position="866"/>
        <end position="915"/>
    </location>
</feature>
<keyword evidence="2" id="KW-0812">Transmembrane</keyword>
<dbReference type="eggNOG" id="ENOG502ZC8M">
    <property type="taxonomic scope" value="Bacteria"/>
</dbReference>
<dbReference type="SUPFAM" id="SSF58113">
    <property type="entry name" value="Apolipoprotein A-I"/>
    <property type="match status" value="1"/>
</dbReference>
<reference evidence="5" key="1">
    <citation type="submission" date="2011-12" db="EMBL/GenBank/DDBJ databases">
        <title>Complete sequence of Clostridium clariflavum DSM 19732.</title>
        <authorList>
            <consortium name="US DOE Joint Genome Institute"/>
            <person name="Lucas S."/>
            <person name="Han J."/>
            <person name="Lapidus A."/>
            <person name="Cheng J.-F."/>
            <person name="Goodwin L."/>
            <person name="Pitluck S."/>
            <person name="Peters L."/>
            <person name="Teshima H."/>
            <person name="Detter J.C."/>
            <person name="Han C."/>
            <person name="Tapia R."/>
            <person name="Land M."/>
            <person name="Hauser L."/>
            <person name="Kyrpides N."/>
            <person name="Ivanova N."/>
            <person name="Pagani I."/>
            <person name="Kitzmiller T."/>
            <person name="Lynd L."/>
            <person name="Izquierdo J."/>
            <person name="Woyke T."/>
        </authorList>
    </citation>
    <scope>NUCLEOTIDE SEQUENCE [LARGE SCALE GENOMIC DNA]</scope>
    <source>
        <strain evidence="5">DSM 19732 / NBRC 101661 / EBR45</strain>
    </source>
</reference>
<dbReference type="STRING" id="720554.Clocl_1749"/>
<reference evidence="4 5" key="2">
    <citation type="journal article" date="2012" name="Stand. Genomic Sci.">
        <title>Complete Genome Sequence of Clostridium clariflavum DSM 19732.</title>
        <authorList>
            <person name="Izquierdo J.A."/>
            <person name="Goodwin L."/>
            <person name="Davenport K.W."/>
            <person name="Teshima H."/>
            <person name="Bruce D."/>
            <person name="Detter C."/>
            <person name="Tapia R."/>
            <person name="Han S."/>
            <person name="Land M."/>
            <person name="Hauser L."/>
            <person name="Jeffries C.D."/>
            <person name="Han J."/>
            <person name="Pitluck S."/>
            <person name="Nolan M."/>
            <person name="Chen A."/>
            <person name="Huntemann M."/>
            <person name="Mavromatis K."/>
            <person name="Mikhailova N."/>
            <person name="Liolios K."/>
            <person name="Woyke T."/>
            <person name="Lynd L.R."/>
        </authorList>
    </citation>
    <scope>NUCLEOTIDE SEQUENCE [LARGE SCALE GENOMIC DNA]</scope>
    <source>
        <strain evidence="5">DSM 19732 / NBRC 101661 / EBR45</strain>
    </source>
</reference>
<keyword evidence="1" id="KW-0175">Coiled coil</keyword>
<dbReference type="InterPro" id="IPR028087">
    <property type="entry name" value="Tad_N"/>
</dbReference>
<dbReference type="Gene3D" id="1.20.120.20">
    <property type="entry name" value="Apolipoprotein"/>
    <property type="match status" value="1"/>
</dbReference>
<dbReference type="AlphaFoldDB" id="G8LTB2"/>
<dbReference type="Pfam" id="PF18960">
    <property type="entry name" value="DUF5702"/>
    <property type="match status" value="2"/>
</dbReference>
<gene>
    <name evidence="4" type="ordered locus">Clocl_1749</name>
</gene>
<evidence type="ECO:0000259" key="3">
    <source>
        <dbReference type="Pfam" id="PF13400"/>
    </source>
</evidence>
<accession>G8LTB2</accession>
<feature type="coiled-coil region" evidence="1">
    <location>
        <begin position="791"/>
        <end position="818"/>
    </location>
</feature>
<organism evidence="4 5">
    <name type="scientific">Acetivibrio clariflavus (strain DSM 19732 / NBRC 101661 / EBR45)</name>
    <name type="common">Clostridium clariflavum</name>
    <dbReference type="NCBI Taxonomy" id="720554"/>
    <lineage>
        <taxon>Bacteria</taxon>
        <taxon>Bacillati</taxon>
        <taxon>Bacillota</taxon>
        <taxon>Clostridia</taxon>
        <taxon>Eubacteriales</taxon>
        <taxon>Oscillospiraceae</taxon>
        <taxon>Acetivibrio</taxon>
    </lineage>
</organism>
<evidence type="ECO:0000313" key="5">
    <source>
        <dbReference type="Proteomes" id="UP000005435"/>
    </source>
</evidence>
<keyword evidence="5" id="KW-1185">Reference proteome</keyword>
<dbReference type="OrthoDB" id="5135382at2"/>
<protein>
    <recommendedName>
        <fullName evidence="3">Putative Flp pilus-assembly TadG-like N-terminal domain-containing protein</fullName>
    </recommendedName>
</protein>
<name>G8LTB2_ACECE</name>
<keyword evidence="2" id="KW-0472">Membrane</keyword>
<dbReference type="HOGENOM" id="CLU_264165_0_0_9"/>
<sequence precursor="true">MRIFKRNEGAITVYICFITSIMLILTGVLVDGARARVAEAQVQSAAEAAANSLLAYYNNILKEWFGLMALSENNPSVLEEELMYYLNRTLMTELGAEKKNISDASWDYLKKFLNIENKYENVSFLDMYDYRIDYVKVVPLYNLAENEVLRAQIVEYMKYRAPEMLGEEFLEKINLFRGYKKQAKILSSKLEVDKKLYSISEELGKLSSQIKKVNAFEPAEMKEKLNYIGEKIALKVGMEKVYKEMKKKRMEAEKKLEEHRKTDEYKNEMQRLRKELSLAEDETEKESIRKQIEDLDEPFKSEIEEAEKEEKDAKEEYNFVAKEAKKKIDEIFNELKKYESYNDEAIKIANRIIEKNDDVKKQMESLKKELQGDTSDFAEKMKQEIKKIENQISTENITRLAEKFGNNKTVIGDLTQILKEINLYDINDDSYDLSVFRKDEYFLMLDYIQKRVIKVEELYANYISKYSKVSFEEFPVEEITESKEKAEDPRKAAKDLMNSSENPLKNIEAPESHEDFEEIKKGLPSGGAKIDSREILEAFLGEDYDFVVKAIGYDENKAKLDESLEEALNNASIINDMDFEDDSNDSIIKGFGLLTTLIDILEEGLETIRDEIYISEYALGTFNNYLSMKNLKSENGKNISQVDLRLRNRTDRKPYMYFENEIEYIIGGKDNEKANIRNVMTKILIIRIALNSLHIFLDPAKMKDIVATAKKLAAVVSPPIAVFLIPLVTFLIVISWAAAESVIDLKLLMRGESVPIFKTRKDWILSAEGGLEKLKEKITGTLVEVGKEYVKDMIDEKIDSLENSAKKYIENIKDSINTKVDNIVEKIFEPVEAALNSADKTIKDNYAYITESLENELSNIANGEMNTIVKEIYRIAQEEYKKAKEEIQNKVTMPIDKAREEIDNIKESIKDSVSEKISGLEETINKKISEFAKEGKEKLNEYIDSFGNKNSSDIGDYNNVKASAVSFNYEEYLRLLLLTMDRDKKITRIQDLIQLQMMKMTGNKEFKLAHCNTYIGVKVDVSMKYFFMTQPFVKKELQTEEFDRHSLKVMLFKGY</sequence>
<evidence type="ECO:0000256" key="1">
    <source>
        <dbReference type="SAM" id="Coils"/>
    </source>
</evidence>
<keyword evidence="2" id="KW-1133">Transmembrane helix</keyword>
<dbReference type="InterPro" id="IPR043756">
    <property type="entry name" value="DUF5702"/>
</dbReference>